<evidence type="ECO:0008006" key="3">
    <source>
        <dbReference type="Google" id="ProtNLM"/>
    </source>
</evidence>
<dbReference type="InterPro" id="IPR025851">
    <property type="entry name" value="SUKH-4"/>
</dbReference>
<dbReference type="RefSeq" id="WP_121849378.1">
    <property type="nucleotide sequence ID" value="NZ_CP032050.1"/>
</dbReference>
<dbReference type="Pfam" id="PF14435">
    <property type="entry name" value="SUKH-4"/>
    <property type="match status" value="1"/>
</dbReference>
<sequence>MPDVSFLNKWNKLELLTALSSSRDKFKLDSKSTEFLFDIGLPNGVLELSFDYLTEDLETVNETWEIGDAEFDKFVNIGFNGSGDPVVINTENGEIVYLNHDDGFKEIYINADIEKFARCAIEIIEFQDNLKKIKPESYYPTEFSDEDLIKLKNTLTQIDNRIFKNDTHWNYTVEYWIWEREDERKKY</sequence>
<proteinExistence type="predicted"/>
<dbReference type="OrthoDB" id="893152at2"/>
<name>A0A3G2L7Y3_9FLAO</name>
<accession>A0A3G2L7Y3</accession>
<evidence type="ECO:0000313" key="1">
    <source>
        <dbReference type="EMBL" id="AYN68365.1"/>
    </source>
</evidence>
<dbReference type="KEGG" id="emar:D1013_13745"/>
<dbReference type="AlphaFoldDB" id="A0A3G2L7Y3"/>
<reference evidence="1 2" key="1">
    <citation type="submission" date="2018-08" db="EMBL/GenBank/DDBJ databases">
        <title>The reduced genetic potential of extracellular carbohydrate catabolism in Euzebyella marina RN62, a Flavobacteriia bacterium isolated from the hadal water.</title>
        <authorList>
            <person name="Xue C."/>
        </authorList>
    </citation>
    <scope>NUCLEOTIDE SEQUENCE [LARGE SCALE GENOMIC DNA]</scope>
    <source>
        <strain evidence="1 2">RN62</strain>
    </source>
</reference>
<dbReference type="EMBL" id="CP032050">
    <property type="protein sequence ID" value="AYN68365.1"/>
    <property type="molecule type" value="Genomic_DNA"/>
</dbReference>
<organism evidence="1 2">
    <name type="scientific">Euzebyella marina</name>
    <dbReference type="NCBI Taxonomy" id="1761453"/>
    <lineage>
        <taxon>Bacteria</taxon>
        <taxon>Pseudomonadati</taxon>
        <taxon>Bacteroidota</taxon>
        <taxon>Flavobacteriia</taxon>
        <taxon>Flavobacteriales</taxon>
        <taxon>Flavobacteriaceae</taxon>
        <taxon>Euzebyella</taxon>
    </lineage>
</organism>
<keyword evidence="2" id="KW-1185">Reference proteome</keyword>
<evidence type="ECO:0000313" key="2">
    <source>
        <dbReference type="Proteomes" id="UP000276309"/>
    </source>
</evidence>
<protein>
    <recommendedName>
        <fullName evidence="3">SMI1/KNR4 family protein</fullName>
    </recommendedName>
</protein>
<gene>
    <name evidence="1" type="ORF">D1013_13745</name>
</gene>
<dbReference type="Proteomes" id="UP000276309">
    <property type="component" value="Chromosome"/>
</dbReference>